<protein>
    <submittedName>
        <fullName evidence="2">Uncharacterized protein</fullName>
    </submittedName>
</protein>
<keyword evidence="4" id="KW-1185">Reference proteome</keyword>
<dbReference type="AlphaFoldDB" id="A0A0S4TA84"/>
<evidence type="ECO:0000256" key="1">
    <source>
        <dbReference type="SAM" id="Coils"/>
    </source>
</evidence>
<dbReference type="Proteomes" id="UP001429100">
    <property type="component" value="Unassembled WGS sequence"/>
</dbReference>
<proteinExistence type="predicted"/>
<sequence length="1050" mass="121429">MYDRPHLNGAFRRGSSLDSLMDSNKRNQVRRFSQGGIASTTREERPIISSIEREAKTQERLRRLSMSIKSGGKSIKRNNELPQNKIQIEQILLYINTGAKYNSDIYEKKEDYERMVYEIFSVGGYCCDLMVSSFKNIVNNPKVNGVNMTRMDRLLNFLSFVQDLFKNYCSPEIVSMAPKQRIQSWKVLNPSQDYRSKSLSNMYNTDSNNLNESERFLKIERKLLESVSKKAVQNNNLKKDLLEKYKIEKDNKNLISSKNSQSPYDLIRRRYLGELKKTLVSDSQILNREFSRPKSSEGGVKKIFESLRYSRKKVGEDENRARSLSNIPISRDFTSEIKIIRSRSENSLKLEETKLNIKKLEDQRIQGLQRLIDKLKEVKLGSSSRESKAIESPENNSISLHDSKKLTRKISEVSSTSISSSLIYKKLIQAQIEHSNTLNKNIGPEECLSEEASDENNSKESTHKIKRRWELDTPFIHYRNIGFNKDLKQDHIKEIYDKPVAGYESNEVERPFIPGIPPVRYEYSEIKEPNSAANQHTTTKSILELNSQIDQEPIEKQIKLEDSVDEIVQFDHLVTPEAVASDSKEVIEPEIVSESDLNNLDLQIKIMDPTLVHELENDYIDEAQKTPSNKDVRNSPSEDGTERLSVVIIDPQKTLDNKIALNVVSIEDEQTSERKHGLEDSPLEPIKILKDSEVAVEEISKITDKLEDITMVNESLIKRIEDLPIENIDLSNENGLSILNSCASNSEGNSPENKKDINMDRLQNIEYFTSGDEELRSKIEEYNYWFENASSGNYYELNLDGLNLEEFYYKNIESIPRCYDELIDMSESSIINLCNIIFNRLPELILEQMERSTENNMGESKASIGIEALAYYELSEEDLLFFIHEKVMKDPSYLGFKSSIRGEIYPPDDNFILLIIDLIRELVQEWKDDTSNSWKTPIADELIARKVTDIICNSYEPYLSEVGSEEWVLKKVFHAPHYPNILESEKEFLNIEHLFKYHSCEDSITNEYINMDRQKWLQTSGLYIPLLNEVIEQILHESIDRAILELKPHN</sequence>
<dbReference type="VEuPathDB" id="CryptoDB:GY17_00001150"/>
<reference evidence="3 4" key="1">
    <citation type="submission" date="2014-11" db="EMBL/GenBank/DDBJ databases">
        <title>Comparative genomic analysis of Cryptosporidium hominis reveals occurrence of genetic recombination in virulent subtypes.</title>
        <authorList>
            <person name="Guo Y."/>
            <person name="Tang K."/>
            <person name="Frace M."/>
            <person name="Li N."/>
            <person name="Roellig D.M."/>
            <person name="Sammons S."/>
            <person name="Knipe K."/>
            <person name="Rowe L."/>
            <person name="Feng Y."/>
            <person name="Xiao L."/>
        </authorList>
    </citation>
    <scope>NUCLEOTIDE SEQUENCE [LARGE SCALE GENOMIC DNA]</scope>
    <source>
        <strain evidence="3">30976</strain>
    </source>
</reference>
<reference evidence="3 4" key="3">
    <citation type="submission" date="2017-10" db="EMBL/GenBank/DDBJ databases">
        <title>Consistent, comparative and evidence-based genome annotation and re-annotation for the closely-related species, Cryptosporidium parvum, C. hominis and C. tyzzeri.</title>
        <authorList>
            <person name="Baptista R.P."/>
            <person name="Li Y."/>
            <person name="Sateriale A."/>
            <person name="Striepen B."/>
            <person name="Kissinger J.C."/>
        </authorList>
    </citation>
    <scope>NUCLEOTIDE SEQUENCE [LARGE SCALE GENOMIC DNA]</scope>
    <source>
        <strain evidence="3">30976</strain>
    </source>
</reference>
<evidence type="ECO:0000313" key="4">
    <source>
        <dbReference type="Proteomes" id="UP001429100"/>
    </source>
</evidence>
<name>A0A0S4TA84_CRYHO</name>
<accession>A0A0S4TA84</accession>
<dbReference type="VEuPathDB" id="CryptoDB:Chro.10168"/>
<dbReference type="EMBL" id="JTAI01000044">
    <property type="protein sequence ID" value="PPS96977.1"/>
    <property type="molecule type" value="Genomic_DNA"/>
</dbReference>
<organism evidence="2">
    <name type="scientific">Cryptosporidium hominis</name>
    <dbReference type="NCBI Taxonomy" id="237895"/>
    <lineage>
        <taxon>Eukaryota</taxon>
        <taxon>Sar</taxon>
        <taxon>Alveolata</taxon>
        <taxon>Apicomplexa</taxon>
        <taxon>Conoidasida</taxon>
        <taxon>Coccidia</taxon>
        <taxon>Eucoccidiorida</taxon>
        <taxon>Eimeriorina</taxon>
        <taxon>Cryptosporidiidae</taxon>
        <taxon>Cryptosporidium</taxon>
    </lineage>
</organism>
<evidence type="ECO:0000313" key="2">
    <source>
        <dbReference type="EMBL" id="CUV04088.1"/>
    </source>
</evidence>
<reference evidence="2" key="2">
    <citation type="submission" date="2015-08" db="EMBL/GenBank/DDBJ databases">
        <authorList>
            <person name="Babu N.S."/>
            <person name="Beckwith C.J."/>
            <person name="Beseler K.G."/>
            <person name="Brison A."/>
            <person name="Carone J.V."/>
            <person name="Caskin T.P."/>
            <person name="Diamond M."/>
            <person name="Durham M.E."/>
            <person name="Foxe J.M."/>
            <person name="Go M."/>
            <person name="Henderson B.A."/>
            <person name="Jones I.B."/>
            <person name="McGettigan J.A."/>
            <person name="Micheletti S.J."/>
            <person name="Nasrallah M.E."/>
            <person name="Ortiz D."/>
            <person name="Piller C.R."/>
            <person name="Privatt S.R."/>
            <person name="Schneider S.L."/>
            <person name="Sharp S."/>
            <person name="Smith T.C."/>
            <person name="Stanton J.D."/>
            <person name="Ullery H.E."/>
            <person name="Wilson R.J."/>
            <person name="Serrano M.G."/>
            <person name="Buck G."/>
            <person name="Lee V."/>
            <person name="Wang Y."/>
            <person name="Carvalho R."/>
            <person name="Voegtly L."/>
            <person name="Shi R."/>
            <person name="Duckworth R."/>
            <person name="Johnson A."/>
            <person name="Loviza R."/>
            <person name="Walstead R."/>
            <person name="Shah Z."/>
            <person name="Kiflezghi M."/>
            <person name="Wade K."/>
            <person name="Ball S.L."/>
            <person name="Bradley K.W."/>
            <person name="Asai D.J."/>
            <person name="Bowman C.A."/>
            <person name="Russell D.A."/>
            <person name="Pope W.H."/>
            <person name="Jacobs-Sera D."/>
            <person name="Hendrix R.W."/>
            <person name="Hatfull G.F."/>
        </authorList>
    </citation>
    <scope>NUCLEOTIDE SEQUENCE [LARGE SCALE GENOMIC DNA]</scope>
</reference>
<keyword evidence="1" id="KW-0175">Coiled coil</keyword>
<dbReference type="VEuPathDB" id="CryptoDB:ChTU502y2012_411g0095"/>
<dbReference type="EMBL" id="LN877947">
    <property type="protein sequence ID" value="CUV04088.1"/>
    <property type="molecule type" value="Genomic_DNA"/>
</dbReference>
<evidence type="ECO:0000313" key="3">
    <source>
        <dbReference type="EMBL" id="PPS96977.1"/>
    </source>
</evidence>
<dbReference type="Proteomes" id="UP000199752">
    <property type="component" value="Chromosome 1"/>
</dbReference>
<gene>
    <name evidence="2" type="ORF">CHUDEA1_1460</name>
    <name evidence="3" type="ORF">GY17_00001150</name>
</gene>
<feature type="coiled-coil region" evidence="1">
    <location>
        <begin position="343"/>
        <end position="378"/>
    </location>
</feature>
<dbReference type="VEuPathDB" id="CryptoDB:CHUDEA1_1460"/>